<sequence length="205" mass="21657">MTEFDHIVVIAPDLASGLDHVEAQIGLRLPPGGAHPLMGTHNHLVRLGAAAFLEVIAVDPAAAPPARPRWFTLDTPPAAPRLAHWVVRTDDMAALHPRLPRASGPALPVSRGALSWLLTVPEDGALPEGGTFPSVIEWRTDPLPPRAMPDAGLDLLRLDIGHPEPARLSARLDPLFSDPRVVVAAAPAPSLAALVATPGGPKWLH</sequence>
<dbReference type="GO" id="GO:0016301">
    <property type="term" value="F:kinase activity"/>
    <property type="evidence" value="ECO:0007669"/>
    <property type="project" value="UniProtKB-KW"/>
</dbReference>
<feature type="domain" description="Glyoxalase-like" evidence="1">
    <location>
        <begin position="4"/>
        <end position="175"/>
    </location>
</feature>
<reference evidence="2" key="1">
    <citation type="journal article" date="2014" name="Int. J. Syst. Evol. Microbiol.">
        <title>Complete genome sequence of Corynebacterium casei LMG S-19264T (=DSM 44701T), isolated from a smear-ripened cheese.</title>
        <authorList>
            <consortium name="US DOE Joint Genome Institute (JGI-PGF)"/>
            <person name="Walter F."/>
            <person name="Albersmeier A."/>
            <person name="Kalinowski J."/>
            <person name="Ruckert C."/>
        </authorList>
    </citation>
    <scope>NUCLEOTIDE SEQUENCE</scope>
    <source>
        <strain evidence="2">CGMCC 1.6293</strain>
    </source>
</reference>
<dbReference type="EMBL" id="BMLF01000002">
    <property type="protein sequence ID" value="GGM09504.1"/>
    <property type="molecule type" value="Genomic_DNA"/>
</dbReference>
<accession>A0A917T4Z9</accession>
<proteinExistence type="predicted"/>
<organism evidence="2 3">
    <name type="scientific">Pseudooceanicola nanhaiensis</name>
    <dbReference type="NCBI Taxonomy" id="375761"/>
    <lineage>
        <taxon>Bacteria</taxon>
        <taxon>Pseudomonadati</taxon>
        <taxon>Pseudomonadota</taxon>
        <taxon>Alphaproteobacteria</taxon>
        <taxon>Rhodobacterales</taxon>
        <taxon>Paracoccaceae</taxon>
        <taxon>Pseudooceanicola</taxon>
    </lineage>
</organism>
<protein>
    <submittedName>
        <fullName evidence="2">Polyphosphate kinase</fullName>
    </submittedName>
</protein>
<keyword evidence="2" id="KW-0418">Kinase</keyword>
<gene>
    <name evidence="2" type="ORF">GCM10011534_34340</name>
</gene>
<keyword evidence="3" id="KW-1185">Reference proteome</keyword>
<dbReference type="Pfam" id="PF13468">
    <property type="entry name" value="Glyoxalase_3"/>
    <property type="match status" value="1"/>
</dbReference>
<comment type="caution">
    <text evidence="2">The sequence shown here is derived from an EMBL/GenBank/DDBJ whole genome shotgun (WGS) entry which is preliminary data.</text>
</comment>
<dbReference type="Gene3D" id="3.10.180.10">
    <property type="entry name" value="2,3-Dihydroxybiphenyl 1,2-Dioxygenase, domain 1"/>
    <property type="match status" value="1"/>
</dbReference>
<dbReference type="RefSeq" id="WP_028286805.1">
    <property type="nucleotide sequence ID" value="NZ_BMLF01000002.1"/>
</dbReference>
<reference evidence="2" key="2">
    <citation type="submission" date="2020-09" db="EMBL/GenBank/DDBJ databases">
        <authorList>
            <person name="Sun Q."/>
            <person name="Zhou Y."/>
        </authorList>
    </citation>
    <scope>NUCLEOTIDE SEQUENCE</scope>
    <source>
        <strain evidence="2">CGMCC 1.6293</strain>
    </source>
</reference>
<name>A0A917T4Z9_9RHOB</name>
<evidence type="ECO:0000313" key="2">
    <source>
        <dbReference type="EMBL" id="GGM09504.1"/>
    </source>
</evidence>
<evidence type="ECO:0000313" key="3">
    <source>
        <dbReference type="Proteomes" id="UP000649829"/>
    </source>
</evidence>
<dbReference type="InterPro" id="IPR029068">
    <property type="entry name" value="Glyas_Bleomycin-R_OHBP_Dase"/>
</dbReference>
<dbReference type="InterPro" id="IPR025870">
    <property type="entry name" value="Glyoxalase-like_dom"/>
</dbReference>
<keyword evidence="2" id="KW-0808">Transferase</keyword>
<dbReference type="Proteomes" id="UP000649829">
    <property type="component" value="Unassembled WGS sequence"/>
</dbReference>
<dbReference type="AlphaFoldDB" id="A0A917T4Z9"/>
<evidence type="ECO:0000259" key="1">
    <source>
        <dbReference type="Pfam" id="PF13468"/>
    </source>
</evidence>